<evidence type="ECO:0000313" key="1">
    <source>
        <dbReference type="EMBL" id="KAJ9072111.1"/>
    </source>
</evidence>
<accession>A0ACC2TCD1</accession>
<protein>
    <submittedName>
        <fullName evidence="1">Uncharacterized protein</fullName>
    </submittedName>
</protein>
<proteinExistence type="predicted"/>
<gene>
    <name evidence="1" type="ORF">DSO57_1030502</name>
</gene>
<dbReference type="Proteomes" id="UP001165960">
    <property type="component" value="Unassembled WGS sequence"/>
</dbReference>
<name>A0ACC2TCD1_9FUNG</name>
<evidence type="ECO:0000313" key="2">
    <source>
        <dbReference type="Proteomes" id="UP001165960"/>
    </source>
</evidence>
<keyword evidence="2" id="KW-1185">Reference proteome</keyword>
<reference evidence="1" key="1">
    <citation type="submission" date="2022-04" db="EMBL/GenBank/DDBJ databases">
        <title>Genome of the entomopathogenic fungus Entomophthora muscae.</title>
        <authorList>
            <person name="Elya C."/>
            <person name="Lovett B.R."/>
            <person name="Lee E."/>
            <person name="Macias A.M."/>
            <person name="Hajek A.E."/>
            <person name="De Bivort B.L."/>
            <person name="Kasson M.T."/>
            <person name="De Fine Licht H.H."/>
            <person name="Stajich J.E."/>
        </authorList>
    </citation>
    <scope>NUCLEOTIDE SEQUENCE</scope>
    <source>
        <strain evidence="1">Berkeley</strain>
    </source>
</reference>
<sequence length="183" mass="20411">MDNSDVEDPDAYGYSVLAVHETITVPYKLHSGKTTTTAKPLPEAKEVVSCTYLTQAKRSPVLIKTSEEAAEVVGYCKLLNAPDVLSLHPFGTIQDFNLPKDESQVLSLFTNQDFLQLSLVQQKEVLDLLDQFLDIFAKNSTDYGLAKVSFTRLILVILPPFVLNPTAAVKWRMLRCLKSSNNF</sequence>
<dbReference type="EMBL" id="QTSX02003050">
    <property type="protein sequence ID" value="KAJ9072111.1"/>
    <property type="molecule type" value="Genomic_DNA"/>
</dbReference>
<organism evidence="1 2">
    <name type="scientific">Entomophthora muscae</name>
    <dbReference type="NCBI Taxonomy" id="34485"/>
    <lineage>
        <taxon>Eukaryota</taxon>
        <taxon>Fungi</taxon>
        <taxon>Fungi incertae sedis</taxon>
        <taxon>Zoopagomycota</taxon>
        <taxon>Entomophthoromycotina</taxon>
        <taxon>Entomophthoromycetes</taxon>
        <taxon>Entomophthorales</taxon>
        <taxon>Entomophthoraceae</taxon>
        <taxon>Entomophthora</taxon>
    </lineage>
</organism>
<comment type="caution">
    <text evidence="1">The sequence shown here is derived from an EMBL/GenBank/DDBJ whole genome shotgun (WGS) entry which is preliminary data.</text>
</comment>